<evidence type="ECO:0000313" key="8">
    <source>
        <dbReference type="Proteomes" id="UP000030624"/>
    </source>
</evidence>
<evidence type="ECO:0000256" key="2">
    <source>
        <dbReference type="ARBA" id="ARBA00022771"/>
    </source>
</evidence>
<dbReference type="AlphaFoldDB" id="A0A0A7GIQ3"/>
<feature type="domain" description="AN1-type" evidence="6">
    <location>
        <begin position="4"/>
        <end position="41"/>
    </location>
</feature>
<dbReference type="Gene3D" id="3.40.33.10">
    <property type="entry name" value="CAP"/>
    <property type="match status" value="1"/>
</dbReference>
<protein>
    <recommendedName>
        <fullName evidence="6">AN1-type domain-containing protein</fullName>
    </recommendedName>
</protein>
<feature type="region of interest" description="Disordered" evidence="4">
    <location>
        <begin position="62"/>
        <end position="91"/>
    </location>
</feature>
<feature type="transmembrane region" description="Helical" evidence="5">
    <location>
        <begin position="98"/>
        <end position="116"/>
    </location>
</feature>
<sequence>MAKCHHCGKEAALPFRCKYCGNLFCEDCRLPPKHNCSGINLWFQRASPSNLKREDEYLPVRFKPSTSHKTSKDPTKKSGKSKKIKPKYKKSKRKSTKLKILLLSMLIALLGIGVYYNTSNLPIKVNDLDGILPNTTQTEVVENVKEELNKAKKSVNQTLQKVIRTPSREKITNETIHAVLEYLNKERTKRDLPAVKLISTGIAQFRAEDMIKRDYFSHYDPEGYPPFYYYTQKGGVYAMEENCGEYRIVGGFLYPNDVPDYAVKSVKSMIYDDALSDWGHRDSLLDPSNNYVDIGVAWDSNRMVLVLHMTKKYVEWTKVPKVDNMVFSASGKLNQDLKFEGVMVYYHPPPREEFNKRHSYDIGDPIAGVVPGRAYYEDVETWRPLKWTIAGQKFDISFKIRPIKGPGFYTVVIWAENKSGLKHPFDPERDNYWTVLEYTVFVQS</sequence>
<keyword evidence="1" id="KW-0479">Metal-binding</keyword>
<keyword evidence="5" id="KW-1133">Transmembrane helix</keyword>
<dbReference type="Gene3D" id="4.10.1110.10">
    <property type="entry name" value="AN1-like Zinc finger"/>
    <property type="match status" value="1"/>
</dbReference>
<dbReference type="CDD" id="cd00065">
    <property type="entry name" value="FYVE_like_SF"/>
    <property type="match status" value="1"/>
</dbReference>
<dbReference type="CDD" id="cd05379">
    <property type="entry name" value="CAP_bacterial"/>
    <property type="match status" value="1"/>
</dbReference>
<dbReference type="STRING" id="565033.GACE_1769"/>
<dbReference type="SMART" id="SM00154">
    <property type="entry name" value="ZnF_AN1"/>
    <property type="match status" value="1"/>
</dbReference>
<dbReference type="RefSeq" id="WP_084063709.1">
    <property type="nucleotide sequence ID" value="NZ_CP009552.1"/>
</dbReference>
<dbReference type="GeneID" id="59387869"/>
<gene>
    <name evidence="7" type="ORF">GACE_1769</name>
</gene>
<keyword evidence="3" id="KW-0862">Zinc</keyword>
<proteinExistence type="predicted"/>
<dbReference type="InterPro" id="IPR000058">
    <property type="entry name" value="Znf_AN1"/>
</dbReference>
<dbReference type="Proteomes" id="UP000030624">
    <property type="component" value="Chromosome"/>
</dbReference>
<keyword evidence="2" id="KW-0863">Zinc-finger</keyword>
<dbReference type="SUPFAM" id="SSF118310">
    <property type="entry name" value="AN1-like Zinc finger"/>
    <property type="match status" value="1"/>
</dbReference>
<keyword evidence="5" id="KW-0472">Membrane</keyword>
<dbReference type="eggNOG" id="arCOG03449">
    <property type="taxonomic scope" value="Archaea"/>
</dbReference>
<dbReference type="HOGENOM" id="CLU_629468_0_0_2"/>
<name>A0A0A7GIQ3_GEOAI</name>
<dbReference type="GO" id="GO:0008270">
    <property type="term" value="F:zinc ion binding"/>
    <property type="evidence" value="ECO:0007669"/>
    <property type="project" value="UniProtKB-KW"/>
</dbReference>
<dbReference type="InterPro" id="IPR035940">
    <property type="entry name" value="CAP_sf"/>
</dbReference>
<evidence type="ECO:0000256" key="3">
    <source>
        <dbReference type="ARBA" id="ARBA00022833"/>
    </source>
</evidence>
<accession>A0A0A7GIQ3</accession>
<keyword evidence="5" id="KW-0812">Transmembrane</keyword>
<evidence type="ECO:0000259" key="6">
    <source>
        <dbReference type="SMART" id="SM00154"/>
    </source>
</evidence>
<dbReference type="InterPro" id="IPR014044">
    <property type="entry name" value="CAP_dom"/>
</dbReference>
<dbReference type="SUPFAM" id="SSF55797">
    <property type="entry name" value="PR-1-like"/>
    <property type="match status" value="1"/>
</dbReference>
<dbReference type="Pfam" id="PF01428">
    <property type="entry name" value="zf-AN1"/>
    <property type="match status" value="1"/>
</dbReference>
<organism evidence="7 8">
    <name type="scientific">Geoglobus acetivorans</name>
    <dbReference type="NCBI Taxonomy" id="565033"/>
    <lineage>
        <taxon>Archaea</taxon>
        <taxon>Methanobacteriati</taxon>
        <taxon>Methanobacteriota</taxon>
        <taxon>Archaeoglobi</taxon>
        <taxon>Archaeoglobales</taxon>
        <taxon>Archaeoglobaceae</taxon>
        <taxon>Geoglobus</taxon>
    </lineage>
</organism>
<dbReference type="Pfam" id="PF00188">
    <property type="entry name" value="CAP"/>
    <property type="match status" value="1"/>
</dbReference>
<evidence type="ECO:0000256" key="5">
    <source>
        <dbReference type="SAM" id="Phobius"/>
    </source>
</evidence>
<evidence type="ECO:0000313" key="7">
    <source>
        <dbReference type="EMBL" id="AIY90797.1"/>
    </source>
</evidence>
<reference evidence="7 8" key="1">
    <citation type="journal article" date="2015" name="Appl. Environ. Microbiol.">
        <title>The Geoglobus acetivorans genome: Fe(III) reduction, acetate utilization, autotrophic growth, and degradation of aromatic compounds in a hyperthermophilic archaeon.</title>
        <authorList>
            <person name="Mardanov A.V."/>
            <person name="Slododkina G.B."/>
            <person name="Slobodkin A.I."/>
            <person name="Beletsky A.V."/>
            <person name="Gavrilov S.N."/>
            <person name="Kublanov I.V."/>
            <person name="Bonch-Osmolovskaya E.A."/>
            <person name="Skryabin K.G."/>
            <person name="Ravin N.V."/>
        </authorList>
    </citation>
    <scope>NUCLEOTIDE SEQUENCE [LARGE SCALE GENOMIC DNA]</scope>
    <source>
        <strain evidence="7 8">SBH6</strain>
    </source>
</reference>
<evidence type="ECO:0000256" key="4">
    <source>
        <dbReference type="SAM" id="MobiDB-lite"/>
    </source>
</evidence>
<dbReference type="KEGG" id="gac:GACE_1769"/>
<evidence type="ECO:0000256" key="1">
    <source>
        <dbReference type="ARBA" id="ARBA00022723"/>
    </source>
</evidence>
<dbReference type="EMBL" id="CP009552">
    <property type="protein sequence ID" value="AIY90797.1"/>
    <property type="molecule type" value="Genomic_DNA"/>
</dbReference>
<dbReference type="InterPro" id="IPR035896">
    <property type="entry name" value="AN1-like_Znf"/>
</dbReference>
<dbReference type="eggNOG" id="arCOG03962">
    <property type="taxonomic scope" value="Archaea"/>
</dbReference>
<feature type="compositionally biased region" description="Basic residues" evidence="4">
    <location>
        <begin position="77"/>
        <end position="91"/>
    </location>
</feature>